<dbReference type="Gene3D" id="2.115.10.20">
    <property type="entry name" value="Glycosyl hydrolase domain, family 43"/>
    <property type="match status" value="1"/>
</dbReference>
<accession>A0ABR4XP55</accession>
<dbReference type="Proteomes" id="UP000030023">
    <property type="component" value="Unassembled WGS sequence"/>
</dbReference>
<keyword evidence="2" id="KW-1185">Reference proteome</keyword>
<gene>
    <name evidence="1" type="ORF">Q757_09195</name>
</gene>
<proteinExistence type="predicted"/>
<feature type="non-terminal residue" evidence="1">
    <location>
        <position position="239"/>
    </location>
</feature>
<organism evidence="1 2">
    <name type="scientific">Oenococcus alcoholitolerans</name>
    <dbReference type="NCBI Taxonomy" id="931074"/>
    <lineage>
        <taxon>Bacteria</taxon>
        <taxon>Bacillati</taxon>
        <taxon>Bacillota</taxon>
        <taxon>Bacilli</taxon>
        <taxon>Lactobacillales</taxon>
        <taxon>Lactobacillaceae</taxon>
        <taxon>Oenococcus</taxon>
    </lineage>
</organism>
<dbReference type="EMBL" id="AXCV01000549">
    <property type="protein sequence ID" value="KGO22362.1"/>
    <property type="molecule type" value="Genomic_DNA"/>
</dbReference>
<name>A0ABR4XP55_9LACO</name>
<reference evidence="1 2" key="1">
    <citation type="journal article" date="2014" name="Antonie Van Leeuwenhoek">
        <title>Oenococcus alcoholitolerans sp. nov., a lactic acid bacteria isolated from cachaca and ethanol fermentation processes.</title>
        <authorList>
            <person name="Badotti F."/>
            <person name="Moreira A.P."/>
            <person name="Tonon L.A."/>
            <person name="de Lucena B.T."/>
            <person name="Gomes Fde C."/>
            <person name="Kruger R."/>
            <person name="Thompson C.C."/>
            <person name="de Morais M.A.Jr."/>
            <person name="Rosa C.A."/>
            <person name="Thompson F.L."/>
        </authorList>
    </citation>
    <scope>NUCLEOTIDE SEQUENCE [LARGE SCALE GENOMIC DNA]</scope>
    <source>
        <strain evidence="1 2">UFRJ-M7.2.18</strain>
    </source>
</reference>
<dbReference type="SUPFAM" id="SSF75005">
    <property type="entry name" value="Arabinanase/levansucrase/invertase"/>
    <property type="match status" value="1"/>
</dbReference>
<sequence length="239" mass="27413">MSRSVFWNGWWYFFYSEFTDAFTTKYRISKKLEGPWIAPDHDTIDGRAFYAAKSTFLNGKRFFTGWISTKEGEKDDGAWQWAGTMSTLEAVQKDNGTLSFKFPDSLVNSFDKKIPFSIEPKKLNAIDSFKSAVSNVDLPNNSYTKISFEVDKGTHEFGVLLRSSQDGDSSYFIRLEPNRSRMVFDRWPRKNTGTEQWQISGDVPFYVELERPSDLSLGSHTLEIIVEDSIAVIVLDQDV</sequence>
<dbReference type="InterPro" id="IPR023296">
    <property type="entry name" value="Glyco_hydro_beta-prop_sf"/>
</dbReference>
<comment type="caution">
    <text evidence="1">The sequence shown here is derived from an EMBL/GenBank/DDBJ whole genome shotgun (WGS) entry which is preliminary data.</text>
</comment>
<evidence type="ECO:0000313" key="1">
    <source>
        <dbReference type="EMBL" id="KGO22362.1"/>
    </source>
</evidence>
<protein>
    <submittedName>
        <fullName evidence="1">Uncharacterized protein</fullName>
    </submittedName>
</protein>
<evidence type="ECO:0000313" key="2">
    <source>
        <dbReference type="Proteomes" id="UP000030023"/>
    </source>
</evidence>